<dbReference type="InterPro" id="IPR051937">
    <property type="entry name" value="R3H_domain_containing"/>
</dbReference>
<feature type="region of interest" description="Disordered" evidence="2">
    <location>
        <begin position="1"/>
        <end position="115"/>
    </location>
</feature>
<proteinExistence type="predicted"/>
<evidence type="ECO:0000313" key="4">
    <source>
        <dbReference type="EMBL" id="UMM22489.1"/>
    </source>
</evidence>
<dbReference type="InterPro" id="IPR001374">
    <property type="entry name" value="R3H_dom"/>
</dbReference>
<accession>A0AAE9EFE5</accession>
<keyword evidence="1" id="KW-0597">Phosphoprotein</keyword>
<feature type="compositionally biased region" description="Polar residues" evidence="2">
    <location>
        <begin position="67"/>
        <end position="79"/>
    </location>
</feature>
<feature type="compositionally biased region" description="Basic and acidic residues" evidence="2">
    <location>
        <begin position="41"/>
        <end position="50"/>
    </location>
</feature>
<feature type="region of interest" description="Disordered" evidence="2">
    <location>
        <begin position="513"/>
        <end position="564"/>
    </location>
</feature>
<dbReference type="PANTHER" id="PTHR15672">
    <property type="entry name" value="CAMP-REGULATED PHOSPHOPROTEIN 21 RELATED R3H DOMAIN CONTAINING PROTEIN"/>
    <property type="match status" value="1"/>
</dbReference>
<dbReference type="Gene3D" id="3.30.1370.50">
    <property type="entry name" value="R3H-like domain"/>
    <property type="match status" value="1"/>
</dbReference>
<dbReference type="GO" id="GO:0003676">
    <property type="term" value="F:nucleic acid binding"/>
    <property type="evidence" value="ECO:0007669"/>
    <property type="project" value="UniProtKB-UniRule"/>
</dbReference>
<feature type="compositionally biased region" description="Polar residues" evidence="2">
    <location>
        <begin position="544"/>
        <end position="554"/>
    </location>
</feature>
<feature type="compositionally biased region" description="Polar residues" evidence="2">
    <location>
        <begin position="515"/>
        <end position="534"/>
    </location>
</feature>
<dbReference type="Proteomes" id="UP000829354">
    <property type="component" value="Chromosome III"/>
</dbReference>
<feature type="compositionally biased region" description="Polar residues" evidence="2">
    <location>
        <begin position="122"/>
        <end position="134"/>
    </location>
</feature>
<feature type="domain" description="R3H" evidence="3">
    <location>
        <begin position="158"/>
        <end position="221"/>
    </location>
</feature>
<feature type="compositionally biased region" description="Basic and acidic residues" evidence="2">
    <location>
        <begin position="84"/>
        <end position="100"/>
    </location>
</feature>
<name>A0AAE9EFE5_CAEBR</name>
<sequence>MSATENVSPENSSSNDDSTQRRRSTTVIMTMNVTMPAEGSDGLKRNESMRRRLSKQNATIEEPMSHLSLSDCPSPSPETTVPCIEEHPEEGREDSDEKQTESNNDGTKLLPPGHAQKKLWATSKSLSRESTGTEYSDRSGTDLRSFVDRTLHKSEEDRKQILEFEQELKDLVMDESVQSKKFELPSSYHRMLLHRCAALFGLDHNVTNKLTEIVVNKSERTKIPEENFADFIRHNNYSEDRLRRQNTGGSSRKDLHHMESFEQNSQYGSQASLNHDLLMMRRAQSFDVAQVGGSPVMQSPSPRGLPMRQHSLNCQPQQQMVGSPVSSGGHHGHQWAPQRSFDFTNNSYLCTSKHPMMRKAESFGGMANGHGYCEPMVCQTPPSVMVHHHHHHAHSHVHQQPHESNYTAYHQMYDEMPMGSPNYAESGMCSPGGTYYEYVPVQQPPPPIQYTRPIRYMSHDYHQRRPQSASYTLYTPQPYTSYQPQMVHPEVEVIVDPVQSQPFPPIEQFVLPPAEQQQQGYSSSHQEKTANSFIKASIDGGYGSMNQETDSSGNAEKMEDVSSQ</sequence>
<gene>
    <name evidence="4" type="ORF">L5515_003678</name>
</gene>
<dbReference type="AlphaFoldDB" id="A0AAE9EFE5"/>
<dbReference type="CDD" id="cd02642">
    <property type="entry name" value="R3H_encore_like"/>
    <property type="match status" value="1"/>
</dbReference>
<dbReference type="SUPFAM" id="SSF82708">
    <property type="entry name" value="R3H domain"/>
    <property type="match status" value="1"/>
</dbReference>
<dbReference type="PROSITE" id="PS51061">
    <property type="entry name" value="R3H"/>
    <property type="match status" value="1"/>
</dbReference>
<evidence type="ECO:0000313" key="5">
    <source>
        <dbReference type="Proteomes" id="UP000829354"/>
    </source>
</evidence>
<feature type="compositionally biased region" description="Polar residues" evidence="2">
    <location>
        <begin position="1"/>
        <end position="17"/>
    </location>
</feature>
<evidence type="ECO:0000256" key="2">
    <source>
        <dbReference type="SAM" id="MobiDB-lite"/>
    </source>
</evidence>
<evidence type="ECO:0000259" key="3">
    <source>
        <dbReference type="PROSITE" id="PS51061"/>
    </source>
</evidence>
<keyword evidence="5" id="KW-1185">Reference proteome</keyword>
<organism evidence="4 5">
    <name type="scientific">Caenorhabditis briggsae</name>
    <dbReference type="NCBI Taxonomy" id="6238"/>
    <lineage>
        <taxon>Eukaryota</taxon>
        <taxon>Metazoa</taxon>
        <taxon>Ecdysozoa</taxon>
        <taxon>Nematoda</taxon>
        <taxon>Chromadorea</taxon>
        <taxon>Rhabditida</taxon>
        <taxon>Rhabditina</taxon>
        <taxon>Rhabditomorpha</taxon>
        <taxon>Rhabditoidea</taxon>
        <taxon>Rhabditidae</taxon>
        <taxon>Peloderinae</taxon>
        <taxon>Caenorhabditis</taxon>
    </lineage>
</organism>
<dbReference type="EMBL" id="CP092622">
    <property type="protein sequence ID" value="UMM22489.1"/>
    <property type="molecule type" value="Genomic_DNA"/>
</dbReference>
<dbReference type="PANTHER" id="PTHR15672:SF8">
    <property type="entry name" value="PROTEIN ENCORE"/>
    <property type="match status" value="1"/>
</dbReference>
<reference evidence="4 5" key="1">
    <citation type="submission" date="2022-04" db="EMBL/GenBank/DDBJ databases">
        <title>Chromosome-level reference genomes for two strains of Caenorhabditis briggsae: an improved platform for comparative genomics.</title>
        <authorList>
            <person name="Stevens L."/>
            <person name="Andersen E."/>
        </authorList>
    </citation>
    <scope>NUCLEOTIDE SEQUENCE [LARGE SCALE GENOMIC DNA]</scope>
    <source>
        <strain evidence="4">VX34</strain>
        <tissue evidence="4">Whole-organism</tissue>
    </source>
</reference>
<feature type="region of interest" description="Disordered" evidence="2">
    <location>
        <begin position="121"/>
        <end position="140"/>
    </location>
</feature>
<protein>
    <recommendedName>
        <fullName evidence="3">R3H domain-containing protein</fullName>
    </recommendedName>
</protein>
<dbReference type="InterPro" id="IPR036867">
    <property type="entry name" value="R3H_dom_sf"/>
</dbReference>
<evidence type="ECO:0000256" key="1">
    <source>
        <dbReference type="ARBA" id="ARBA00022553"/>
    </source>
</evidence>